<dbReference type="AlphaFoldDB" id="A0A0A1TRN8"/>
<reference evidence="1 2" key="1">
    <citation type="journal article" date="2015" name="Genome Announc.">
        <title>Draft Genome Sequence and Gene Annotation of the Entomopathogenic Fungus Verticillium hemipterigenum.</title>
        <authorList>
            <person name="Horn F."/>
            <person name="Habel A."/>
            <person name="Scharf D.H."/>
            <person name="Dworschak J."/>
            <person name="Brakhage A.A."/>
            <person name="Guthke R."/>
            <person name="Hertweck C."/>
            <person name="Linde J."/>
        </authorList>
    </citation>
    <scope>NUCLEOTIDE SEQUENCE [LARGE SCALE GENOMIC DNA]</scope>
</reference>
<dbReference type="EMBL" id="CDHN01000007">
    <property type="protein sequence ID" value="CEJ94633.1"/>
    <property type="molecule type" value="Genomic_DNA"/>
</dbReference>
<evidence type="ECO:0000313" key="1">
    <source>
        <dbReference type="EMBL" id="CEJ94633.1"/>
    </source>
</evidence>
<gene>
    <name evidence="1" type="ORF">VHEMI10152</name>
</gene>
<dbReference type="Proteomes" id="UP000039046">
    <property type="component" value="Unassembled WGS sequence"/>
</dbReference>
<accession>A0A0A1TRN8</accession>
<proteinExistence type="predicted"/>
<sequence>MSDIPPASFSVRLDDGETDERCVTIRQTLTLAISGSSAYHDATSELTSSIVARAERVWNSVKDLDPNQVDQPFENGPNLARDVRVTMGSIPEVCSAYSPNHPVHDFLIAFIKALQNLPDNNVHQCEENYNEDTEEWDISFPIVSHLWTRGAGGGSFAHEALQLDFP</sequence>
<dbReference type="STRING" id="1531966.A0A0A1TRN8"/>
<keyword evidence="2" id="KW-1185">Reference proteome</keyword>
<protein>
    <submittedName>
        <fullName evidence="1">Uncharacterized protein</fullName>
    </submittedName>
</protein>
<name>A0A0A1TRN8_9HYPO</name>
<evidence type="ECO:0000313" key="2">
    <source>
        <dbReference type="Proteomes" id="UP000039046"/>
    </source>
</evidence>
<organism evidence="1 2">
    <name type="scientific">[Torrubiella] hemipterigena</name>
    <dbReference type="NCBI Taxonomy" id="1531966"/>
    <lineage>
        <taxon>Eukaryota</taxon>
        <taxon>Fungi</taxon>
        <taxon>Dikarya</taxon>
        <taxon>Ascomycota</taxon>
        <taxon>Pezizomycotina</taxon>
        <taxon>Sordariomycetes</taxon>
        <taxon>Hypocreomycetidae</taxon>
        <taxon>Hypocreales</taxon>
        <taxon>Clavicipitaceae</taxon>
        <taxon>Clavicipitaceae incertae sedis</taxon>
        <taxon>'Torrubiella' clade</taxon>
    </lineage>
</organism>
<dbReference type="HOGENOM" id="CLU_1603905_0_0_1"/>